<dbReference type="GO" id="GO:0005829">
    <property type="term" value="C:cytosol"/>
    <property type="evidence" value="ECO:0007669"/>
    <property type="project" value="TreeGrafter"/>
</dbReference>
<dbReference type="EMBL" id="JRXF01000012">
    <property type="protein sequence ID" value="KOC93669.1"/>
    <property type="molecule type" value="Genomic_DNA"/>
</dbReference>
<feature type="domain" description="HTH lysR-type" evidence="5">
    <location>
        <begin position="1"/>
        <end position="60"/>
    </location>
</feature>
<dbReference type="PANTHER" id="PTHR30419">
    <property type="entry name" value="HTH-TYPE TRANSCRIPTIONAL REGULATOR YBHD"/>
    <property type="match status" value="1"/>
</dbReference>
<evidence type="ECO:0000256" key="3">
    <source>
        <dbReference type="ARBA" id="ARBA00023125"/>
    </source>
</evidence>
<dbReference type="SUPFAM" id="SSF53850">
    <property type="entry name" value="Periplasmic binding protein-like II"/>
    <property type="match status" value="1"/>
</dbReference>
<dbReference type="Gene3D" id="1.10.10.10">
    <property type="entry name" value="Winged helix-like DNA-binding domain superfamily/Winged helix DNA-binding domain"/>
    <property type="match status" value="1"/>
</dbReference>
<dbReference type="AlphaFoldDB" id="A0A0L7T5I7"/>
<dbReference type="SUPFAM" id="SSF46785">
    <property type="entry name" value="Winged helix' DNA-binding domain"/>
    <property type="match status" value="1"/>
</dbReference>
<proteinExistence type="inferred from homology"/>
<dbReference type="InterPro" id="IPR036388">
    <property type="entry name" value="WH-like_DNA-bd_sf"/>
</dbReference>
<comment type="similarity">
    <text evidence="1">Belongs to the LysR transcriptional regulatory family.</text>
</comment>
<dbReference type="OrthoDB" id="8679465at2"/>
<dbReference type="Pfam" id="PF03466">
    <property type="entry name" value="LysR_substrate"/>
    <property type="match status" value="1"/>
</dbReference>
<evidence type="ECO:0000256" key="4">
    <source>
        <dbReference type="ARBA" id="ARBA00023163"/>
    </source>
</evidence>
<dbReference type="Gene3D" id="3.40.190.290">
    <property type="match status" value="1"/>
</dbReference>
<name>A0A0L7T5I7_9GAMM</name>
<dbReference type="Proteomes" id="UP000037088">
    <property type="component" value="Unassembled WGS sequence"/>
</dbReference>
<dbReference type="PATRIC" id="fig|1560201.3.peg.1840"/>
<organism evidence="6 9">
    <name type="scientific">Winslowiella iniecta</name>
    <dbReference type="NCBI Taxonomy" id="1560201"/>
    <lineage>
        <taxon>Bacteria</taxon>
        <taxon>Pseudomonadati</taxon>
        <taxon>Pseudomonadota</taxon>
        <taxon>Gammaproteobacteria</taxon>
        <taxon>Enterobacterales</taxon>
        <taxon>Erwiniaceae</taxon>
        <taxon>Winslowiella</taxon>
    </lineage>
</organism>
<protein>
    <submittedName>
        <fullName evidence="6">LysR family transcriptional regulator</fullName>
    </submittedName>
</protein>
<dbReference type="Pfam" id="PF00126">
    <property type="entry name" value="HTH_1"/>
    <property type="match status" value="1"/>
</dbReference>
<dbReference type="Proteomes" id="UP000036851">
    <property type="component" value="Unassembled WGS sequence"/>
</dbReference>
<dbReference type="FunFam" id="1.10.10.10:FF:000001">
    <property type="entry name" value="LysR family transcriptional regulator"/>
    <property type="match status" value="1"/>
</dbReference>
<keyword evidence="3" id="KW-0238">DNA-binding</keyword>
<keyword evidence="4" id="KW-0804">Transcription</keyword>
<reference evidence="8 9" key="1">
    <citation type="journal article" date="2015" name="Int. J. Syst. Evol. Microbiol.">
        <title>Erwinia iniecta sp. nov., isolated from Russian wheat aphids (Diuraphis noxia).</title>
        <authorList>
            <person name="Campillo T."/>
            <person name="Luna E."/>
            <person name="Portier P."/>
            <person name="Fischer-Le Saux M."/>
            <person name="Lapitan N."/>
            <person name="Tisserat N.A."/>
            <person name="Leach J.E."/>
        </authorList>
    </citation>
    <scope>NUCLEOTIDE SEQUENCE [LARGE SCALE GENOMIC DNA]</scope>
    <source>
        <strain evidence="6 9">B120</strain>
        <strain evidence="7 8">B149</strain>
    </source>
</reference>
<gene>
    <name evidence="6" type="ORF">NG42_08665</name>
    <name evidence="7" type="ORF">NG43_09395</name>
</gene>
<dbReference type="GO" id="GO:0003700">
    <property type="term" value="F:DNA-binding transcription factor activity"/>
    <property type="evidence" value="ECO:0007669"/>
    <property type="project" value="InterPro"/>
</dbReference>
<dbReference type="InterPro" id="IPR000847">
    <property type="entry name" value="LysR_HTH_N"/>
</dbReference>
<comment type="caution">
    <text evidence="6">The sequence shown here is derived from an EMBL/GenBank/DDBJ whole genome shotgun (WGS) entry which is preliminary data.</text>
</comment>
<sequence length="317" mass="35293">MRYDLVSLSLFVAVAEEQNLTRAARRKHLAVSAVSKRITELEQQIGTPLMLRLPRGIELTPAGHSLLFHARQVFRNLDQMEEELSDYVAGVRGHIRIFTISAALMHYLPRAISQFLAHYPQTDIDIEEHTGIGVVQGLLQGDADVGFFSSWTPASGIEVWPWQQDQLSVLVWQGHPLAERATLQLMDCVDEKMIGPHRESAVSHILEREARKLGKTLQTGLRVSSFVSMTELVAQQLGIAILPVNEIAQVANHDAVRCIPLVEPWAKRELYVGVKRYALSSPSVKAFIENVTPMKRAMGAEEGPLLEASLINAGLKR</sequence>
<dbReference type="RefSeq" id="WP_052898916.1">
    <property type="nucleotide sequence ID" value="NZ_JRXE01000010.1"/>
</dbReference>
<keyword evidence="9" id="KW-1185">Reference proteome</keyword>
<dbReference type="PROSITE" id="PS50931">
    <property type="entry name" value="HTH_LYSR"/>
    <property type="match status" value="1"/>
</dbReference>
<keyword evidence="2" id="KW-0805">Transcription regulation</keyword>
<accession>A0A0L7T5I7</accession>
<evidence type="ECO:0000256" key="1">
    <source>
        <dbReference type="ARBA" id="ARBA00009437"/>
    </source>
</evidence>
<evidence type="ECO:0000259" key="5">
    <source>
        <dbReference type="PROSITE" id="PS50931"/>
    </source>
</evidence>
<dbReference type="InterPro" id="IPR005119">
    <property type="entry name" value="LysR_subst-bd"/>
</dbReference>
<dbReference type="EMBL" id="JRXE01000010">
    <property type="protein sequence ID" value="KOC90451.1"/>
    <property type="molecule type" value="Genomic_DNA"/>
</dbReference>
<dbReference type="InterPro" id="IPR050950">
    <property type="entry name" value="HTH-type_LysR_regulators"/>
</dbReference>
<evidence type="ECO:0000313" key="9">
    <source>
        <dbReference type="Proteomes" id="UP000037088"/>
    </source>
</evidence>
<evidence type="ECO:0000256" key="2">
    <source>
        <dbReference type="ARBA" id="ARBA00023015"/>
    </source>
</evidence>
<dbReference type="PANTHER" id="PTHR30419:SF2">
    <property type="entry name" value="LYSR FAMILY TRANSCRIPTIONAL REGULATOR"/>
    <property type="match status" value="1"/>
</dbReference>
<evidence type="ECO:0000313" key="8">
    <source>
        <dbReference type="Proteomes" id="UP000036851"/>
    </source>
</evidence>
<dbReference type="InterPro" id="IPR036390">
    <property type="entry name" value="WH_DNA-bd_sf"/>
</dbReference>
<evidence type="ECO:0000313" key="6">
    <source>
        <dbReference type="EMBL" id="KOC90451.1"/>
    </source>
</evidence>
<dbReference type="STRING" id="1560201.NG42_08665"/>
<evidence type="ECO:0000313" key="7">
    <source>
        <dbReference type="EMBL" id="KOC93669.1"/>
    </source>
</evidence>
<dbReference type="GO" id="GO:0003677">
    <property type="term" value="F:DNA binding"/>
    <property type="evidence" value="ECO:0007669"/>
    <property type="project" value="UniProtKB-KW"/>
</dbReference>